<feature type="compositionally biased region" description="Polar residues" evidence="7">
    <location>
        <begin position="103"/>
        <end position="114"/>
    </location>
</feature>
<keyword evidence="2" id="KW-0805">Transcription regulation</keyword>
<feature type="domain" description="BZIP" evidence="8">
    <location>
        <begin position="595"/>
        <end position="609"/>
    </location>
</feature>
<feature type="compositionally biased region" description="Polar residues" evidence="7">
    <location>
        <begin position="125"/>
        <end position="142"/>
    </location>
</feature>
<dbReference type="PROSITE" id="PS00036">
    <property type="entry name" value="BZIP_BASIC"/>
    <property type="match status" value="1"/>
</dbReference>
<dbReference type="CDD" id="cd14705">
    <property type="entry name" value="bZIP_Zip1"/>
    <property type="match status" value="1"/>
</dbReference>
<dbReference type="PANTHER" id="PTHR13044:SF14">
    <property type="entry name" value="CRYPTOCEPHAL, ISOFORM A"/>
    <property type="match status" value="1"/>
</dbReference>
<feature type="compositionally biased region" description="Polar residues" evidence="7">
    <location>
        <begin position="325"/>
        <end position="347"/>
    </location>
</feature>
<dbReference type="GO" id="GO:0000977">
    <property type="term" value="F:RNA polymerase II transcription regulatory region sequence-specific DNA binding"/>
    <property type="evidence" value="ECO:0007669"/>
    <property type="project" value="TreeGrafter"/>
</dbReference>
<dbReference type="GO" id="GO:0001228">
    <property type="term" value="F:DNA-binding transcription activator activity, RNA polymerase II-specific"/>
    <property type="evidence" value="ECO:0007669"/>
    <property type="project" value="TreeGrafter"/>
</dbReference>
<dbReference type="PANTHER" id="PTHR13044">
    <property type="entry name" value="ACTIVATING TRANSCRIPTION FACTOR ATF 4/5"/>
    <property type="match status" value="1"/>
</dbReference>
<reference evidence="9 10" key="1">
    <citation type="journal article" date="2014" name="BMC Genomics">
        <title>Comparative genomics of the major fungal agents of human and animal Sporotrichosis: Sporothrix schenckii and Sporothrix brasiliensis.</title>
        <authorList>
            <person name="Teixeira M.M."/>
            <person name="de Almeida L.G."/>
            <person name="Kubitschek-Barreira P."/>
            <person name="Alves F.L."/>
            <person name="Kioshima E.S."/>
            <person name="Abadio A.K."/>
            <person name="Fernandes L."/>
            <person name="Derengowski L.S."/>
            <person name="Ferreira K.S."/>
            <person name="Souza R.C."/>
            <person name="Ruiz J.C."/>
            <person name="de Andrade N.C."/>
            <person name="Paes H.C."/>
            <person name="Nicola A.M."/>
            <person name="Albuquerque P."/>
            <person name="Gerber A.L."/>
            <person name="Martins V.P."/>
            <person name="Peconick L.D."/>
            <person name="Neto A.V."/>
            <person name="Chaucanez C.B."/>
            <person name="Silva P.A."/>
            <person name="Cunha O.L."/>
            <person name="de Oliveira F.F."/>
            <person name="dos Santos T.C."/>
            <person name="Barros A.L."/>
            <person name="Soares M.A."/>
            <person name="de Oliveira L.M."/>
            <person name="Marini M.M."/>
            <person name="Villalobos-Duno H."/>
            <person name="Cunha M.M."/>
            <person name="de Hoog S."/>
            <person name="da Silveira J.F."/>
            <person name="Henrissat B."/>
            <person name="Nino-Vega G.A."/>
            <person name="Cisalpino P.S."/>
            <person name="Mora-Montes H.M."/>
            <person name="Almeida S.R."/>
            <person name="Stajich J.E."/>
            <person name="Lopes-Bezerra L.M."/>
            <person name="Vasconcelos A.T."/>
            <person name="Felipe M.S."/>
        </authorList>
    </citation>
    <scope>NUCLEOTIDE SEQUENCE [LARGE SCALE GENOMIC DNA]</scope>
    <source>
        <strain evidence="9 10">1099-18</strain>
    </source>
</reference>
<feature type="coiled-coil region" evidence="6">
    <location>
        <begin position="621"/>
        <end position="655"/>
    </location>
</feature>
<sequence>MPRAFPAEIKEEESGRCRGLYDQERKIGDKKHSMSEQAFVPRPNSHHRTSSDVNSQPISPRNNDISVTPVTCLSPTTSPNKELRHLLYRNEQHDTRPAERGTHTTSTGDNSTSYCHDMKKRSKPKSTAISPQRTIDVTDTNALPGLITSTMAQEREAGQTDSAPTTSISVPETAVQAASTEIRSAQPTPSRTLGVHNILNPSEAQAIAHSPTTVPRTSSRENAGMDMGESRTLPRTRPSSASSPQIGSASSASGNHLGRAQQSHPQPPPGFQVGSGSGGGRLHGPSNFAPGSYGSGYGQSASTDSGQAPNTSKSPGMGFVPLSGATGSDQESSPRLGHSHTNPSLGSQPRRILTPKSPRRTSLGRGIPGMGTSGSQHALFPGGAGAPPVPPLPPNRLQQSMSAPNIGPGSGSGSGSAQMAGSVPGSYFPLHAAPGPPPSMMTGESPQRSYAKPYYPSEGGRQGPGHGDNHGPSGQALEPYQHHHDHNQQQQQQQPQQEAQQTSRLPFPPGTRQGGFATTTTPNRTVSASNANTSSSEGSWEGHVKAAGGPGGIIGGGRSVSIAEGQQFITITPSYGDEIHVPVDVHQASKQADEKRLRNAGASARFRARKKEKDREAQIGIQRLEALNRDLQKRNQELEAQRDFYRNERNRLRHIMSQSPSMREYIDSGPPSPASTSLSGPSYGAEGSPMTGSNVQPASAQHLQAPPQQQQPQPQPRLHPQHLPQHQLYTQHPQHPHQPQRQITPTHTPGPLYPPMTTAPEFSGPPPAHLPGASDSAVGVERPSQRRRTDSGPNIEYYTPSYTTSAPPPPILPSSLPPPIAPAASSSFHSMSPSPLSGSPSNPRLPPLRLDTPGSNPSSVGIGGGMGTGPPTPEPTHGSASALPVPQQYPPATTASSTYNRSYDTAGWAADAPASHPQHQPPDSKFQR</sequence>
<dbReference type="KEGG" id="ssck:SPSK_07015"/>
<evidence type="ECO:0000313" key="9">
    <source>
        <dbReference type="EMBL" id="KJR88729.1"/>
    </source>
</evidence>
<evidence type="ECO:0000256" key="5">
    <source>
        <dbReference type="ARBA" id="ARBA00023242"/>
    </source>
</evidence>
<dbReference type="InterPro" id="IPR004827">
    <property type="entry name" value="bZIP"/>
</dbReference>
<comment type="caution">
    <text evidence="9">The sequence shown here is derived from an EMBL/GenBank/DDBJ whole genome shotgun (WGS) entry which is preliminary data.</text>
</comment>
<evidence type="ECO:0000256" key="1">
    <source>
        <dbReference type="ARBA" id="ARBA00004123"/>
    </source>
</evidence>
<evidence type="ECO:0000259" key="8">
    <source>
        <dbReference type="PROSITE" id="PS00036"/>
    </source>
</evidence>
<feature type="compositionally biased region" description="Low complexity" evidence="7">
    <location>
        <begin position="525"/>
        <end position="536"/>
    </location>
</feature>
<keyword evidence="3" id="KW-0238">DNA-binding</keyword>
<keyword evidence="4" id="KW-0804">Transcription</keyword>
<protein>
    <recommendedName>
        <fullName evidence="8">BZIP domain-containing protein</fullName>
    </recommendedName>
</protein>
<feature type="compositionally biased region" description="Low complexity" evidence="7">
    <location>
        <begin position="822"/>
        <end position="842"/>
    </location>
</feature>
<dbReference type="RefSeq" id="XP_016591405.1">
    <property type="nucleotide sequence ID" value="XM_016733685.1"/>
</dbReference>
<reference evidence="9 10" key="2">
    <citation type="journal article" date="2015" name="Eukaryot. Cell">
        <title>Asexual propagation of a virulent clone complex in a human and feline outbreak of sporotrichosis.</title>
        <authorList>
            <person name="Teixeira Mde M."/>
            <person name="Rodrigues A.M."/>
            <person name="Tsui C.K."/>
            <person name="de Almeida L.G."/>
            <person name="Van Diepeningen A.D."/>
            <person name="van den Ende B.G."/>
            <person name="Fernandes G.F."/>
            <person name="Kano R."/>
            <person name="Hamelin R.C."/>
            <person name="Lopes-Bezerra L.M."/>
            <person name="Vasconcelos A.T."/>
            <person name="de Hoog S."/>
            <person name="de Camargo Z.P."/>
            <person name="Felipe M.S."/>
        </authorList>
    </citation>
    <scope>NUCLEOTIDE SEQUENCE [LARGE SCALE GENOMIC DNA]</scope>
    <source>
        <strain evidence="9 10">1099-18</strain>
    </source>
</reference>
<dbReference type="VEuPathDB" id="FungiDB:SPSK_07015"/>
<evidence type="ECO:0000256" key="3">
    <source>
        <dbReference type="ARBA" id="ARBA00023125"/>
    </source>
</evidence>
<keyword evidence="6" id="KW-0175">Coiled coil</keyword>
<feature type="compositionally biased region" description="Low complexity" evidence="7">
    <location>
        <begin position="239"/>
        <end position="253"/>
    </location>
</feature>
<gene>
    <name evidence="9" type="ORF">SPSK_07015</name>
</gene>
<accession>A0A0F2MI43</accession>
<feature type="compositionally biased region" description="Pro residues" evidence="7">
    <location>
        <begin position="806"/>
        <end position="821"/>
    </location>
</feature>
<evidence type="ECO:0000313" key="10">
    <source>
        <dbReference type="Proteomes" id="UP000033710"/>
    </source>
</evidence>
<comment type="subcellular location">
    <subcellularLocation>
        <location evidence="1">Nucleus</location>
    </subcellularLocation>
</comment>
<dbReference type="AlphaFoldDB" id="A0A0F2MI43"/>
<dbReference type="Proteomes" id="UP000033710">
    <property type="component" value="Unassembled WGS sequence"/>
</dbReference>
<keyword evidence="5" id="KW-0539">Nucleus</keyword>
<feature type="compositionally biased region" description="Gly residues" evidence="7">
    <location>
        <begin position="273"/>
        <end position="282"/>
    </location>
</feature>
<feature type="compositionally biased region" description="Basic and acidic residues" evidence="7">
    <location>
        <begin position="21"/>
        <end position="34"/>
    </location>
</feature>
<dbReference type="GO" id="GO:0005634">
    <property type="term" value="C:nucleus"/>
    <property type="evidence" value="ECO:0007669"/>
    <property type="project" value="UniProtKB-SubCell"/>
</dbReference>
<feature type="compositionally biased region" description="Polar residues" evidence="7">
    <location>
        <begin position="890"/>
        <end position="903"/>
    </location>
</feature>
<evidence type="ECO:0000256" key="6">
    <source>
        <dbReference type="SAM" id="Coils"/>
    </source>
</evidence>
<feature type="region of interest" description="Disordered" evidence="7">
    <location>
        <begin position="154"/>
        <end position="556"/>
    </location>
</feature>
<dbReference type="OrthoDB" id="2247093at2759"/>
<organism evidence="9 10">
    <name type="scientific">Sporothrix schenckii 1099-18</name>
    <dbReference type="NCBI Taxonomy" id="1397361"/>
    <lineage>
        <taxon>Eukaryota</taxon>
        <taxon>Fungi</taxon>
        <taxon>Dikarya</taxon>
        <taxon>Ascomycota</taxon>
        <taxon>Pezizomycotina</taxon>
        <taxon>Sordariomycetes</taxon>
        <taxon>Sordariomycetidae</taxon>
        <taxon>Ophiostomatales</taxon>
        <taxon>Ophiostomataceae</taxon>
        <taxon>Sporothrix</taxon>
    </lineage>
</organism>
<feature type="compositionally biased region" description="Polar residues" evidence="7">
    <location>
        <begin position="303"/>
        <end position="314"/>
    </location>
</feature>
<feature type="compositionally biased region" description="Polar residues" evidence="7">
    <location>
        <begin position="51"/>
        <end position="80"/>
    </location>
</feature>
<feature type="region of interest" description="Disordered" evidence="7">
    <location>
        <begin position="21"/>
        <end position="142"/>
    </location>
</feature>
<evidence type="ECO:0000256" key="4">
    <source>
        <dbReference type="ARBA" id="ARBA00023163"/>
    </source>
</evidence>
<feature type="region of interest" description="Disordered" evidence="7">
    <location>
        <begin position="656"/>
        <end position="928"/>
    </location>
</feature>
<feature type="compositionally biased region" description="Low complexity" evidence="7">
    <location>
        <begin position="488"/>
        <end position="501"/>
    </location>
</feature>
<feature type="compositionally biased region" description="Low complexity" evidence="7">
    <location>
        <begin position="696"/>
        <end position="749"/>
    </location>
</feature>
<evidence type="ECO:0000256" key="7">
    <source>
        <dbReference type="SAM" id="MobiDB-lite"/>
    </source>
</evidence>
<dbReference type="EMBL" id="AXCR01000004">
    <property type="protein sequence ID" value="KJR88729.1"/>
    <property type="molecule type" value="Genomic_DNA"/>
</dbReference>
<dbReference type="GeneID" id="27668962"/>
<feature type="compositionally biased region" description="Basic and acidic residues" evidence="7">
    <location>
        <begin position="81"/>
        <end position="102"/>
    </location>
</feature>
<name>A0A0F2MI43_SPOSC</name>
<feature type="compositionally biased region" description="Polar residues" evidence="7">
    <location>
        <begin position="210"/>
        <end position="221"/>
    </location>
</feature>
<proteinExistence type="predicted"/>
<dbReference type="Pfam" id="PF07716">
    <property type="entry name" value="bZIP_2"/>
    <property type="match status" value="1"/>
</dbReference>
<evidence type="ECO:0000256" key="2">
    <source>
        <dbReference type="ARBA" id="ARBA00023015"/>
    </source>
</evidence>
<feature type="compositionally biased region" description="Polar residues" evidence="7">
    <location>
        <begin position="159"/>
        <end position="191"/>
    </location>
</feature>